<feature type="binding site" evidence="13">
    <location>
        <position position="47"/>
    </location>
    <ligand>
        <name>NADP(+)</name>
        <dbReference type="ChEBI" id="CHEBI:58349"/>
    </ligand>
</feature>
<dbReference type="GO" id="GO:0050661">
    <property type="term" value="F:NADP binding"/>
    <property type="evidence" value="ECO:0007669"/>
    <property type="project" value="UniProtKB-UniRule"/>
</dbReference>
<dbReference type="AlphaFoldDB" id="A0A2S9ISG9"/>
<dbReference type="GO" id="GO:0005829">
    <property type="term" value="C:cytosol"/>
    <property type="evidence" value="ECO:0007669"/>
    <property type="project" value="TreeGrafter"/>
</dbReference>
<proteinExistence type="inferred from homology"/>
<evidence type="ECO:0000256" key="3">
    <source>
        <dbReference type="ARBA" id="ARBA00022605"/>
    </source>
</evidence>
<evidence type="ECO:0000256" key="5">
    <source>
        <dbReference type="ARBA" id="ARBA00022915"/>
    </source>
</evidence>
<dbReference type="Pfam" id="PF01113">
    <property type="entry name" value="DapB_N"/>
    <property type="match status" value="1"/>
</dbReference>
<dbReference type="PROSITE" id="PS01298">
    <property type="entry name" value="DAPB"/>
    <property type="match status" value="1"/>
</dbReference>
<dbReference type="InterPro" id="IPR000846">
    <property type="entry name" value="DapB_N"/>
</dbReference>
<evidence type="ECO:0000256" key="2">
    <source>
        <dbReference type="ARBA" id="ARBA00022490"/>
    </source>
</evidence>
<evidence type="ECO:0000256" key="10">
    <source>
        <dbReference type="ARBA" id="ARBA00038983"/>
    </source>
</evidence>
<dbReference type="FunFam" id="3.30.360.10:FF:000004">
    <property type="entry name" value="4-hydroxy-tetrahydrodipicolinate reductase"/>
    <property type="match status" value="1"/>
</dbReference>
<comment type="function">
    <text evidence="13">Catalyzes the conversion of 4-hydroxy-tetrahydrodipicolinate (HTPA) to tetrahydrodipicolinate.</text>
</comment>
<sequence>MEASGDEVSSPGDMNLVVVGAGGRMGQTLIRTIHAIDGARLAGAIERPGSPHIGHDAGEVAGVGLLGVTISDDPLPAFAAAEGVLDFTSPAATVEFAMLSAQARIVHVIGTTGCSAADEEKIHAAARHAIIVKSGNMSLGVNLLAVLVEKAAKALGPDDFDIEILEMHHKHKVDAPSGTALLLGEAAAEGRGIDLAAQSVRVRDGHTGGRENGTIGFASLRGGSVVGDHSVILAGTGERITLSHHADDRTIFARGAVKAALWARGRKPGLYSMLDVLNLND</sequence>
<dbReference type="EMBL" id="PVBR01000007">
    <property type="protein sequence ID" value="PRD43462.1"/>
    <property type="molecule type" value="Genomic_DNA"/>
</dbReference>
<feature type="active site" description="Proton donor" evidence="13">
    <location>
        <position position="172"/>
    </location>
</feature>
<gene>
    <name evidence="13" type="primary">dapB</name>
    <name evidence="16" type="ORF">C5748_11295</name>
</gene>
<comment type="similarity">
    <text evidence="1 13">Belongs to the DapB family.</text>
</comment>
<keyword evidence="7 13" id="KW-0520">NAD</keyword>
<dbReference type="GO" id="GO:0016726">
    <property type="term" value="F:oxidoreductase activity, acting on CH or CH2 groups, NAD or NADP as acceptor"/>
    <property type="evidence" value="ECO:0007669"/>
    <property type="project" value="UniProtKB-UniRule"/>
</dbReference>
<dbReference type="EC" id="1.17.1.8" evidence="10 13"/>
<keyword evidence="3 13" id="KW-0028">Amino-acid biosynthesis</keyword>
<evidence type="ECO:0000256" key="13">
    <source>
        <dbReference type="HAMAP-Rule" id="MF_00102"/>
    </source>
</evidence>
<keyword evidence="2 13" id="KW-0963">Cytoplasm</keyword>
<evidence type="ECO:0000313" key="16">
    <source>
        <dbReference type="EMBL" id="PRD43462.1"/>
    </source>
</evidence>
<dbReference type="InterPro" id="IPR036291">
    <property type="entry name" value="NAD(P)-bd_dom_sf"/>
</dbReference>
<comment type="caution">
    <text evidence="16">The sequence shown here is derived from an EMBL/GenBank/DDBJ whole genome shotgun (WGS) entry which is preliminary data.</text>
</comment>
<feature type="binding site" evidence="13">
    <location>
        <begin position="20"/>
        <end position="25"/>
    </location>
    <ligand>
        <name>NAD(+)</name>
        <dbReference type="ChEBI" id="CHEBI:57540"/>
    </ligand>
</feature>
<feature type="domain" description="Dihydrodipicolinate reductase N-terminal" evidence="14">
    <location>
        <begin position="14"/>
        <end position="137"/>
    </location>
</feature>
<dbReference type="HAMAP" id="MF_00102">
    <property type="entry name" value="DapB"/>
    <property type="match status" value="1"/>
</dbReference>
<evidence type="ECO:0000256" key="7">
    <source>
        <dbReference type="ARBA" id="ARBA00023027"/>
    </source>
</evidence>
<dbReference type="CDD" id="cd02274">
    <property type="entry name" value="DHDPR_N"/>
    <property type="match status" value="1"/>
</dbReference>
<evidence type="ECO:0000256" key="11">
    <source>
        <dbReference type="ARBA" id="ARBA00049080"/>
    </source>
</evidence>
<keyword evidence="5 13" id="KW-0220">Diaminopimelate biosynthesis</keyword>
<reference evidence="16 17" key="1">
    <citation type="submission" date="2018-02" db="EMBL/GenBank/DDBJ databases">
        <title>The draft genome of Phyllobacterium sp. 1N-3.</title>
        <authorList>
            <person name="Liu L."/>
            <person name="Li L."/>
            <person name="Zhang X."/>
            <person name="Wang T."/>
            <person name="Liang L."/>
        </authorList>
    </citation>
    <scope>NUCLEOTIDE SEQUENCE [LARGE SCALE GENOMIC DNA]</scope>
    <source>
        <strain evidence="16 17">1N-3</strain>
    </source>
</reference>
<comment type="catalytic activity">
    <reaction evidence="12 13">
        <text>(S)-2,3,4,5-tetrahydrodipicolinate + NAD(+) + H2O = (2S,4S)-4-hydroxy-2,3,4,5-tetrahydrodipicolinate + NADH + H(+)</text>
        <dbReference type="Rhea" id="RHEA:35323"/>
        <dbReference type="ChEBI" id="CHEBI:15377"/>
        <dbReference type="ChEBI" id="CHEBI:15378"/>
        <dbReference type="ChEBI" id="CHEBI:16845"/>
        <dbReference type="ChEBI" id="CHEBI:57540"/>
        <dbReference type="ChEBI" id="CHEBI:57945"/>
        <dbReference type="ChEBI" id="CHEBI:67139"/>
        <dbReference type="EC" id="1.17.1.8"/>
    </reaction>
</comment>
<comment type="subcellular location">
    <subcellularLocation>
        <location evidence="13">Cytoplasm</location>
    </subcellularLocation>
</comment>
<evidence type="ECO:0000256" key="1">
    <source>
        <dbReference type="ARBA" id="ARBA00006642"/>
    </source>
</evidence>
<dbReference type="NCBIfam" id="TIGR00036">
    <property type="entry name" value="dapB"/>
    <property type="match status" value="1"/>
</dbReference>
<dbReference type="InterPro" id="IPR023940">
    <property type="entry name" value="DHDPR_bac"/>
</dbReference>
<dbReference type="PIRSF" id="PIRSF000161">
    <property type="entry name" value="DHPR"/>
    <property type="match status" value="1"/>
</dbReference>
<dbReference type="UniPathway" id="UPA00034">
    <property type="reaction ID" value="UER00018"/>
</dbReference>
<feature type="binding site" evidence="13">
    <location>
        <position position="46"/>
    </location>
    <ligand>
        <name>NAD(+)</name>
        <dbReference type="ChEBI" id="CHEBI:57540"/>
    </ligand>
</feature>
<dbReference type="Gene3D" id="3.30.360.10">
    <property type="entry name" value="Dihydrodipicolinate Reductase, domain 2"/>
    <property type="match status" value="1"/>
</dbReference>
<evidence type="ECO:0000256" key="12">
    <source>
        <dbReference type="ARBA" id="ARBA00049396"/>
    </source>
</evidence>
<feature type="binding site" evidence="13">
    <location>
        <begin position="134"/>
        <end position="137"/>
    </location>
    <ligand>
        <name>NAD(+)</name>
        <dbReference type="ChEBI" id="CHEBI:57540"/>
    </ligand>
</feature>
<dbReference type="InterPro" id="IPR022664">
    <property type="entry name" value="DapB_N_CS"/>
</dbReference>
<dbReference type="SUPFAM" id="SSF51735">
    <property type="entry name" value="NAD(P)-binding Rossmann-fold domains"/>
    <property type="match status" value="1"/>
</dbReference>
<dbReference type="PANTHER" id="PTHR20836:SF0">
    <property type="entry name" value="4-HYDROXY-TETRAHYDRODIPICOLINATE REDUCTASE 1, CHLOROPLASTIC-RELATED"/>
    <property type="match status" value="1"/>
</dbReference>
<dbReference type="SUPFAM" id="SSF55347">
    <property type="entry name" value="Glyceraldehyde-3-phosphate dehydrogenase-like, C-terminal domain"/>
    <property type="match status" value="1"/>
</dbReference>
<evidence type="ECO:0000256" key="6">
    <source>
        <dbReference type="ARBA" id="ARBA00023002"/>
    </source>
</evidence>
<evidence type="ECO:0000256" key="8">
    <source>
        <dbReference type="ARBA" id="ARBA00023154"/>
    </source>
</evidence>
<comment type="caution">
    <text evidence="13">Was originally thought to be a dihydrodipicolinate reductase (DHDPR), catalyzing the conversion of dihydrodipicolinate to tetrahydrodipicolinate. However, it was shown in E.coli that the substrate of the enzymatic reaction is not dihydrodipicolinate (DHDP) but in fact (2S,4S)-4-hydroxy-2,3,4,5-tetrahydrodipicolinic acid (HTPA), the product released by the DapA-catalyzed reaction.</text>
</comment>
<keyword evidence="17" id="KW-1185">Reference proteome</keyword>
<evidence type="ECO:0000259" key="14">
    <source>
        <dbReference type="Pfam" id="PF01113"/>
    </source>
</evidence>
<accession>A0A2S9ISG9</accession>
<dbReference type="GO" id="GO:0008839">
    <property type="term" value="F:4-hydroxy-tetrahydrodipicolinate reductase"/>
    <property type="evidence" value="ECO:0007669"/>
    <property type="project" value="UniProtKB-UniRule"/>
</dbReference>
<comment type="catalytic activity">
    <reaction evidence="11 13">
        <text>(S)-2,3,4,5-tetrahydrodipicolinate + NADP(+) + H2O = (2S,4S)-4-hydroxy-2,3,4,5-tetrahydrodipicolinate + NADPH + H(+)</text>
        <dbReference type="Rhea" id="RHEA:35331"/>
        <dbReference type="ChEBI" id="CHEBI:15377"/>
        <dbReference type="ChEBI" id="CHEBI:15378"/>
        <dbReference type="ChEBI" id="CHEBI:16845"/>
        <dbReference type="ChEBI" id="CHEBI:57783"/>
        <dbReference type="ChEBI" id="CHEBI:58349"/>
        <dbReference type="ChEBI" id="CHEBI:67139"/>
        <dbReference type="EC" id="1.17.1.8"/>
    </reaction>
</comment>
<evidence type="ECO:0000259" key="15">
    <source>
        <dbReference type="Pfam" id="PF05173"/>
    </source>
</evidence>
<feature type="binding site" evidence="13">
    <location>
        <begin position="110"/>
        <end position="112"/>
    </location>
    <ligand>
        <name>NAD(+)</name>
        <dbReference type="ChEBI" id="CHEBI:57540"/>
    </ligand>
</feature>
<dbReference type="GO" id="GO:0019877">
    <property type="term" value="P:diaminopimelate biosynthetic process"/>
    <property type="evidence" value="ECO:0007669"/>
    <property type="project" value="UniProtKB-UniRule"/>
</dbReference>
<dbReference type="Proteomes" id="UP000239434">
    <property type="component" value="Unassembled WGS sequence"/>
</dbReference>
<dbReference type="Gene3D" id="3.40.50.720">
    <property type="entry name" value="NAD(P)-binding Rossmann-like Domain"/>
    <property type="match status" value="1"/>
</dbReference>
<evidence type="ECO:0000313" key="17">
    <source>
        <dbReference type="Proteomes" id="UP000239434"/>
    </source>
</evidence>
<dbReference type="PANTHER" id="PTHR20836">
    <property type="entry name" value="DIHYDRODIPICOLINATE REDUCTASE"/>
    <property type="match status" value="1"/>
</dbReference>
<comment type="pathway">
    <text evidence="9 13">Amino-acid biosynthesis; L-lysine biosynthesis via DAP pathway; (S)-tetrahydrodipicolinate from L-aspartate: step 4/4.</text>
</comment>
<dbReference type="Pfam" id="PF05173">
    <property type="entry name" value="DapB_C"/>
    <property type="match status" value="1"/>
</dbReference>
<dbReference type="InterPro" id="IPR022663">
    <property type="entry name" value="DapB_C"/>
</dbReference>
<name>A0A2S9ISG9_9HYPH</name>
<keyword evidence="4 13" id="KW-0521">NADP</keyword>
<organism evidence="16 17">
    <name type="scientific">Phyllobacterium phragmitis</name>
    <dbReference type="NCBI Taxonomy" id="2670329"/>
    <lineage>
        <taxon>Bacteria</taxon>
        <taxon>Pseudomonadati</taxon>
        <taxon>Pseudomonadota</taxon>
        <taxon>Alphaproteobacteria</taxon>
        <taxon>Hyphomicrobiales</taxon>
        <taxon>Phyllobacteriaceae</taxon>
        <taxon>Phyllobacterium</taxon>
    </lineage>
</organism>
<evidence type="ECO:0000256" key="4">
    <source>
        <dbReference type="ARBA" id="ARBA00022857"/>
    </source>
</evidence>
<comment type="subunit">
    <text evidence="13">Homotetramer.</text>
</comment>
<dbReference type="GO" id="GO:0009089">
    <property type="term" value="P:lysine biosynthetic process via diaminopimelate"/>
    <property type="evidence" value="ECO:0007669"/>
    <property type="project" value="UniProtKB-UniRule"/>
</dbReference>
<feature type="binding site" evidence="13">
    <location>
        <position position="169"/>
    </location>
    <ligand>
        <name>(S)-2,3,4,5-tetrahydrodipicolinate</name>
        <dbReference type="ChEBI" id="CHEBI:16845"/>
    </ligand>
</feature>
<feature type="binding site" evidence="13">
    <location>
        <begin position="178"/>
        <end position="179"/>
    </location>
    <ligand>
        <name>(S)-2,3,4,5-tetrahydrodipicolinate</name>
        <dbReference type="ChEBI" id="CHEBI:16845"/>
    </ligand>
</feature>
<keyword evidence="6 13" id="KW-0560">Oxidoreductase</keyword>
<evidence type="ECO:0000256" key="9">
    <source>
        <dbReference type="ARBA" id="ARBA00037922"/>
    </source>
</evidence>
<keyword evidence="8 13" id="KW-0457">Lysine biosynthesis</keyword>
<feature type="active site" description="Proton donor/acceptor" evidence="13">
    <location>
        <position position="168"/>
    </location>
</feature>
<protein>
    <recommendedName>
        <fullName evidence="10 13">4-hydroxy-tetrahydrodipicolinate reductase</fullName>
        <shortName evidence="13">HTPA reductase</shortName>
        <ecNumber evidence="10 13">1.17.1.8</ecNumber>
    </recommendedName>
</protein>
<dbReference type="GO" id="GO:0051287">
    <property type="term" value="F:NAD binding"/>
    <property type="evidence" value="ECO:0007669"/>
    <property type="project" value="UniProtKB-UniRule"/>
</dbReference>
<feature type="domain" description="Dihydrodipicolinate reductase C-terminal" evidence="15">
    <location>
        <begin position="140"/>
        <end position="277"/>
    </location>
</feature>